<evidence type="ECO:0000259" key="2">
    <source>
        <dbReference type="Pfam" id="PF13453"/>
    </source>
</evidence>
<proteinExistence type="predicted"/>
<gene>
    <name evidence="3" type="ORF">ACFQRF_13285</name>
</gene>
<keyword evidence="4" id="KW-1185">Reference proteome</keyword>
<evidence type="ECO:0000256" key="1">
    <source>
        <dbReference type="SAM" id="MobiDB-lite"/>
    </source>
</evidence>
<dbReference type="Proteomes" id="UP001596540">
    <property type="component" value="Unassembled WGS sequence"/>
</dbReference>
<accession>A0ABW2KHE4</accession>
<sequence length="117" mass="13313">MICPKCQSRMTTYDRQGVRIDQCERCRGIFLDRGELEQILAAEQRHYGAPTMPYGGHGGYGRPDSPPPFHGRPDSPGPYRGYPDSPPPHGGYHHPDSPPPYGHHKKRRRSFLEDLFD</sequence>
<feature type="region of interest" description="Disordered" evidence="1">
    <location>
        <begin position="48"/>
        <end position="117"/>
    </location>
</feature>
<dbReference type="Pfam" id="PF13453">
    <property type="entry name" value="Zn_ribbon_TFIIB"/>
    <property type="match status" value="1"/>
</dbReference>
<dbReference type="RefSeq" id="WP_379871364.1">
    <property type="nucleotide sequence ID" value="NZ_JBHTBH010000005.1"/>
</dbReference>
<organism evidence="3 4">
    <name type="scientific">Marinactinospora rubrisoli</name>
    <dbReference type="NCBI Taxonomy" id="2715399"/>
    <lineage>
        <taxon>Bacteria</taxon>
        <taxon>Bacillati</taxon>
        <taxon>Actinomycetota</taxon>
        <taxon>Actinomycetes</taxon>
        <taxon>Streptosporangiales</taxon>
        <taxon>Nocardiopsidaceae</taxon>
        <taxon>Marinactinospora</taxon>
    </lineage>
</organism>
<evidence type="ECO:0000313" key="3">
    <source>
        <dbReference type="EMBL" id="MFC7328719.1"/>
    </source>
</evidence>
<feature type="domain" description="Transcription factor zinc-finger" evidence="2">
    <location>
        <begin position="2"/>
        <end position="41"/>
    </location>
</feature>
<protein>
    <submittedName>
        <fullName evidence="3">Zf-TFIIB domain-containing protein</fullName>
    </submittedName>
</protein>
<dbReference type="EMBL" id="JBHTBH010000005">
    <property type="protein sequence ID" value="MFC7328719.1"/>
    <property type="molecule type" value="Genomic_DNA"/>
</dbReference>
<evidence type="ECO:0000313" key="4">
    <source>
        <dbReference type="Proteomes" id="UP001596540"/>
    </source>
</evidence>
<dbReference type="InterPro" id="IPR027392">
    <property type="entry name" value="TF_Znf"/>
</dbReference>
<name>A0ABW2KHE4_9ACTN</name>
<reference evidence="4" key="1">
    <citation type="journal article" date="2019" name="Int. J. Syst. Evol. Microbiol.">
        <title>The Global Catalogue of Microorganisms (GCM) 10K type strain sequencing project: providing services to taxonomists for standard genome sequencing and annotation.</title>
        <authorList>
            <consortium name="The Broad Institute Genomics Platform"/>
            <consortium name="The Broad Institute Genome Sequencing Center for Infectious Disease"/>
            <person name="Wu L."/>
            <person name="Ma J."/>
        </authorList>
    </citation>
    <scope>NUCLEOTIDE SEQUENCE [LARGE SCALE GENOMIC DNA]</scope>
    <source>
        <strain evidence="4">CGMCC 4.7382</strain>
    </source>
</reference>
<comment type="caution">
    <text evidence="3">The sequence shown here is derived from an EMBL/GenBank/DDBJ whole genome shotgun (WGS) entry which is preliminary data.</text>
</comment>